<sequence length="190" mass="20624">MLHSSPAMLSATAFSLACLLAAPALSARAEPVPAVIENAAAARDVPDSLLQNSSAPLARILGPAQDYANNCQGCHGAKGVSVAEFPALANRIGYFPRIPEGRDYLIQVPNVALSQLSSARLAELMNWMLQMYSAAQLPRSFEPYTAAEVDRLRISRIDPVAERERIIVLLIERDHLDAPETLALSPFRNY</sequence>
<evidence type="ECO:0000313" key="3">
    <source>
        <dbReference type="Proteomes" id="UP001234798"/>
    </source>
</evidence>
<gene>
    <name evidence="2" type="ORF">RAS12_16875</name>
</gene>
<protein>
    <recommendedName>
        <fullName evidence="4">Cytochrome c domain-containing protein</fullName>
    </recommendedName>
</protein>
<feature type="signal peptide" evidence="1">
    <location>
        <begin position="1"/>
        <end position="29"/>
    </location>
</feature>
<dbReference type="Proteomes" id="UP001234798">
    <property type="component" value="Chromosome"/>
</dbReference>
<feature type="chain" id="PRO_5045741195" description="Cytochrome c domain-containing protein" evidence="1">
    <location>
        <begin position="30"/>
        <end position="190"/>
    </location>
</feature>
<evidence type="ECO:0000313" key="2">
    <source>
        <dbReference type="EMBL" id="WMD18315.1"/>
    </source>
</evidence>
<organism evidence="2 3">
    <name type="scientific">Achromobacter seleniivolatilans</name>
    <dbReference type="NCBI Taxonomy" id="3047478"/>
    <lineage>
        <taxon>Bacteria</taxon>
        <taxon>Pseudomonadati</taxon>
        <taxon>Pseudomonadota</taxon>
        <taxon>Betaproteobacteria</taxon>
        <taxon>Burkholderiales</taxon>
        <taxon>Alcaligenaceae</taxon>
        <taxon>Achromobacter</taxon>
    </lineage>
</organism>
<dbReference type="InterPro" id="IPR036909">
    <property type="entry name" value="Cyt_c-like_dom_sf"/>
</dbReference>
<keyword evidence="3" id="KW-1185">Reference proteome</keyword>
<accession>A0ABY9LV82</accession>
<evidence type="ECO:0000256" key="1">
    <source>
        <dbReference type="SAM" id="SignalP"/>
    </source>
</evidence>
<dbReference type="EMBL" id="CP132976">
    <property type="protein sequence ID" value="WMD18315.1"/>
    <property type="molecule type" value="Genomic_DNA"/>
</dbReference>
<keyword evidence="1" id="KW-0732">Signal</keyword>
<name>A0ABY9LV82_9BURK</name>
<dbReference type="RefSeq" id="WP_306937326.1">
    <property type="nucleotide sequence ID" value="NZ_CP132976.1"/>
</dbReference>
<reference evidence="2 3" key="1">
    <citation type="submission" date="2023-08" db="EMBL/GenBank/DDBJ databases">
        <title>Achromobacter seleniivolatilans sp. nov., isolated from seleniferous soil.</title>
        <authorList>
            <person name="Zhang S."/>
            <person name="Li K."/>
            <person name="Peng J."/>
            <person name="Zhao Q."/>
            <person name="Wang H."/>
            <person name="Guo Y."/>
        </authorList>
    </citation>
    <scope>NUCLEOTIDE SEQUENCE [LARGE SCALE GENOMIC DNA]</scope>
    <source>
        <strain evidence="2 3">R39</strain>
    </source>
</reference>
<dbReference type="Gene3D" id="1.10.760.10">
    <property type="entry name" value="Cytochrome c-like domain"/>
    <property type="match status" value="1"/>
</dbReference>
<proteinExistence type="predicted"/>
<dbReference type="SUPFAM" id="SSF46626">
    <property type="entry name" value="Cytochrome c"/>
    <property type="match status" value="1"/>
</dbReference>
<evidence type="ECO:0008006" key="4">
    <source>
        <dbReference type="Google" id="ProtNLM"/>
    </source>
</evidence>